<organism evidence="1 2">
    <name type="scientific">Molossus molossus</name>
    <name type="common">Pallas' mastiff bat</name>
    <name type="synonym">Vespertilio molossus</name>
    <dbReference type="NCBI Taxonomy" id="27622"/>
    <lineage>
        <taxon>Eukaryota</taxon>
        <taxon>Metazoa</taxon>
        <taxon>Chordata</taxon>
        <taxon>Craniata</taxon>
        <taxon>Vertebrata</taxon>
        <taxon>Euteleostomi</taxon>
        <taxon>Mammalia</taxon>
        <taxon>Eutheria</taxon>
        <taxon>Laurasiatheria</taxon>
        <taxon>Chiroptera</taxon>
        <taxon>Yangochiroptera</taxon>
        <taxon>Molossidae</taxon>
        <taxon>Molossus</taxon>
    </lineage>
</organism>
<evidence type="ECO:0000313" key="2">
    <source>
        <dbReference type="Proteomes" id="UP000550707"/>
    </source>
</evidence>
<accession>A0A7J8HHQ5</accession>
<evidence type="ECO:0000313" key="1">
    <source>
        <dbReference type="EMBL" id="KAF6471658.1"/>
    </source>
</evidence>
<protein>
    <submittedName>
        <fullName evidence="1">Uncharacterized protein</fullName>
    </submittedName>
</protein>
<reference evidence="1 2" key="1">
    <citation type="journal article" date="2020" name="Nature">
        <title>Six reference-quality genomes reveal evolution of bat adaptations.</title>
        <authorList>
            <person name="Jebb D."/>
            <person name="Huang Z."/>
            <person name="Pippel M."/>
            <person name="Hughes G.M."/>
            <person name="Lavrichenko K."/>
            <person name="Devanna P."/>
            <person name="Winkler S."/>
            <person name="Jermiin L.S."/>
            <person name="Skirmuntt E.C."/>
            <person name="Katzourakis A."/>
            <person name="Burkitt-Gray L."/>
            <person name="Ray D.A."/>
            <person name="Sullivan K.A.M."/>
            <person name="Roscito J.G."/>
            <person name="Kirilenko B.M."/>
            <person name="Davalos L.M."/>
            <person name="Corthals A.P."/>
            <person name="Power M.L."/>
            <person name="Jones G."/>
            <person name="Ransome R.D."/>
            <person name="Dechmann D.K.N."/>
            <person name="Locatelli A.G."/>
            <person name="Puechmaille S.J."/>
            <person name="Fedrigo O."/>
            <person name="Jarvis E.D."/>
            <person name="Hiller M."/>
            <person name="Vernes S.C."/>
            <person name="Myers E.W."/>
            <person name="Teeling E.C."/>
        </authorList>
    </citation>
    <scope>NUCLEOTIDE SEQUENCE [LARGE SCALE GENOMIC DNA]</scope>
    <source>
        <strain evidence="1">MMolMol1</strain>
        <tissue evidence="1">Muscle</tissue>
    </source>
</reference>
<name>A0A7J8HHQ5_MOLMO</name>
<dbReference type="Proteomes" id="UP000550707">
    <property type="component" value="Unassembled WGS sequence"/>
</dbReference>
<proteinExistence type="predicted"/>
<sequence length="133" mass="14709">MDHKSRVRFLLRACTSVAVCPQPRWGHEGDKHSMCLSHINVSLSLFLSLPLPLYLKINAKVFSGEDKKKRKSPARVAQWLRVDPMHQEIAGSIPGQGICPGWGPNPQWGRAGGSQSMFSFIDVSISPSPFLSL</sequence>
<comment type="caution">
    <text evidence="1">The sequence shown here is derived from an EMBL/GenBank/DDBJ whole genome shotgun (WGS) entry which is preliminary data.</text>
</comment>
<gene>
    <name evidence="1" type="ORF">HJG59_011030</name>
</gene>
<dbReference type="AlphaFoldDB" id="A0A7J8HHQ5"/>
<dbReference type="InParanoid" id="A0A7J8HHQ5"/>
<keyword evidence="2" id="KW-1185">Reference proteome</keyword>
<dbReference type="EMBL" id="JACASF010000006">
    <property type="protein sequence ID" value="KAF6471658.1"/>
    <property type="molecule type" value="Genomic_DNA"/>
</dbReference>